<name>A0A8B9MSM1_9AVES</name>
<dbReference type="InterPro" id="IPR000413">
    <property type="entry name" value="Integrin_alpha"/>
</dbReference>
<feature type="signal peptide" evidence="16">
    <location>
        <begin position="1"/>
        <end position="36"/>
    </location>
</feature>
<evidence type="ECO:0000256" key="1">
    <source>
        <dbReference type="ARBA" id="ARBA00004479"/>
    </source>
</evidence>
<dbReference type="Gene3D" id="2.130.10.130">
    <property type="entry name" value="Integrin alpha, N-terminal"/>
    <property type="match status" value="1"/>
</dbReference>
<dbReference type="Proteomes" id="UP000694541">
    <property type="component" value="Unplaced"/>
</dbReference>
<dbReference type="InterPro" id="IPR048285">
    <property type="entry name" value="Integrin_alpha_Ig-like_2"/>
</dbReference>
<dbReference type="SUPFAM" id="SSF69318">
    <property type="entry name" value="Integrin alpha N-terminal domain"/>
    <property type="match status" value="1"/>
</dbReference>
<evidence type="ECO:0000256" key="11">
    <source>
        <dbReference type="ARBA" id="ARBA00023136"/>
    </source>
</evidence>
<dbReference type="Gene3D" id="2.60.40.1530">
    <property type="entry name" value="ntegrin, alpha v. Chain A, domain 4"/>
    <property type="match status" value="1"/>
</dbReference>
<evidence type="ECO:0000256" key="7">
    <source>
        <dbReference type="ARBA" id="ARBA00022837"/>
    </source>
</evidence>
<evidence type="ECO:0000256" key="12">
    <source>
        <dbReference type="ARBA" id="ARBA00023157"/>
    </source>
</evidence>
<evidence type="ECO:0000256" key="9">
    <source>
        <dbReference type="ARBA" id="ARBA00022989"/>
    </source>
</evidence>
<dbReference type="Gene3D" id="2.60.40.1510">
    <property type="entry name" value="ntegrin, alpha v. Chain A, domain 3"/>
    <property type="match status" value="1"/>
</dbReference>
<evidence type="ECO:0000256" key="6">
    <source>
        <dbReference type="ARBA" id="ARBA00022737"/>
    </source>
</evidence>
<proteinExistence type="inferred from homology"/>
<feature type="repeat" description="FG-GAP" evidence="15">
    <location>
        <begin position="343"/>
        <end position="402"/>
    </location>
</feature>
<dbReference type="PANTHER" id="PTHR23220">
    <property type="entry name" value="INTEGRIN ALPHA"/>
    <property type="match status" value="1"/>
</dbReference>
<keyword evidence="8 16" id="KW-0130">Cell adhesion</keyword>
<comment type="similarity">
    <text evidence="2 16">Belongs to the integrin alpha chain family.</text>
</comment>
<dbReference type="FunFam" id="2.60.40.1510:FF:000001">
    <property type="entry name" value="Integrin alpha V"/>
    <property type="match status" value="1"/>
</dbReference>
<evidence type="ECO:0000259" key="18">
    <source>
        <dbReference type="Pfam" id="PF20805"/>
    </source>
</evidence>
<evidence type="ECO:0000256" key="10">
    <source>
        <dbReference type="ARBA" id="ARBA00023037"/>
    </source>
</evidence>
<keyword evidence="11 16" id="KW-0472">Membrane</keyword>
<keyword evidence="9 16" id="KW-1133">Transmembrane helix</keyword>
<dbReference type="PROSITE" id="PS51470">
    <property type="entry name" value="FG_GAP"/>
    <property type="match status" value="5"/>
</dbReference>
<evidence type="ECO:0000256" key="14">
    <source>
        <dbReference type="ARBA" id="ARBA00023180"/>
    </source>
</evidence>
<feature type="chain" id="PRO_5034478170" evidence="16">
    <location>
        <begin position="37"/>
        <end position="927"/>
    </location>
</feature>
<reference evidence="20" key="1">
    <citation type="submission" date="2025-08" db="UniProtKB">
        <authorList>
            <consortium name="Ensembl"/>
        </authorList>
    </citation>
    <scope>IDENTIFICATION</scope>
</reference>
<dbReference type="FunFam" id="2.60.40.1460:FF:000001">
    <property type="entry name" value="Integrin, alpha V"/>
    <property type="match status" value="1"/>
</dbReference>
<dbReference type="Pfam" id="PF20806">
    <property type="entry name" value="Integrin_A_Ig_3"/>
    <property type="match status" value="1"/>
</dbReference>
<feature type="repeat" description="FG-GAP" evidence="15">
    <location>
        <begin position="38"/>
        <end position="103"/>
    </location>
</feature>
<evidence type="ECO:0000256" key="2">
    <source>
        <dbReference type="ARBA" id="ARBA00008054"/>
    </source>
</evidence>
<keyword evidence="21" id="KW-1185">Reference proteome</keyword>
<dbReference type="InterPro" id="IPR013519">
    <property type="entry name" value="Int_alpha_beta-p"/>
</dbReference>
<keyword evidence="13 16" id="KW-0675">Receptor</keyword>
<keyword evidence="14" id="KW-0325">Glycoprotein</keyword>
<keyword evidence="12" id="KW-1015">Disulfide bond</keyword>
<dbReference type="SMART" id="SM00191">
    <property type="entry name" value="Int_alpha"/>
    <property type="match status" value="5"/>
</dbReference>
<keyword evidence="4" id="KW-0479">Metal-binding</keyword>
<feature type="repeat" description="FG-GAP" evidence="15">
    <location>
        <begin position="183"/>
        <end position="235"/>
    </location>
</feature>
<evidence type="ECO:0000259" key="19">
    <source>
        <dbReference type="Pfam" id="PF20806"/>
    </source>
</evidence>
<dbReference type="Gene3D" id="2.60.40.1460">
    <property type="entry name" value="Integrin domains. Chain A, domain 2"/>
    <property type="match status" value="1"/>
</dbReference>
<dbReference type="InterPro" id="IPR028994">
    <property type="entry name" value="Integrin_alpha_N"/>
</dbReference>
<keyword evidence="10 16" id="KW-0401">Integrin</keyword>
<dbReference type="InterPro" id="IPR013517">
    <property type="entry name" value="FG-GAP"/>
</dbReference>
<evidence type="ECO:0000259" key="17">
    <source>
        <dbReference type="Pfam" id="PF08441"/>
    </source>
</evidence>
<keyword evidence="6" id="KW-0677">Repeat</keyword>
<feature type="domain" description="Integrin alpha second immunoglobulin-like" evidence="18">
    <location>
        <begin position="612"/>
        <end position="752"/>
    </location>
</feature>
<reference evidence="20" key="2">
    <citation type="submission" date="2025-09" db="UniProtKB">
        <authorList>
            <consortium name="Ensembl"/>
        </authorList>
    </citation>
    <scope>IDENTIFICATION</scope>
</reference>
<keyword evidence="7" id="KW-0106">Calcium</keyword>
<dbReference type="PANTHER" id="PTHR23220:SF5">
    <property type="entry name" value="INTEGRIN ALPHA-8"/>
    <property type="match status" value="1"/>
</dbReference>
<evidence type="ECO:0000256" key="13">
    <source>
        <dbReference type="ARBA" id="ARBA00023170"/>
    </source>
</evidence>
<dbReference type="PRINTS" id="PR01185">
    <property type="entry name" value="INTEGRINA"/>
</dbReference>
<dbReference type="Ensembl" id="ENSANIT00000013948.1">
    <property type="protein sequence ID" value="ENSANIP00000013471.1"/>
    <property type="gene ID" value="ENSANIG00000009154.1"/>
</dbReference>
<dbReference type="SUPFAM" id="SSF69179">
    <property type="entry name" value="Integrin domains"/>
    <property type="match status" value="3"/>
</dbReference>
<dbReference type="GO" id="GO:0007229">
    <property type="term" value="P:integrin-mediated signaling pathway"/>
    <property type="evidence" value="ECO:0007669"/>
    <property type="project" value="UniProtKB-KW"/>
</dbReference>
<feature type="repeat" description="FG-GAP" evidence="15">
    <location>
        <begin position="406"/>
        <end position="469"/>
    </location>
</feature>
<evidence type="ECO:0000256" key="4">
    <source>
        <dbReference type="ARBA" id="ARBA00022723"/>
    </source>
</evidence>
<dbReference type="GO" id="GO:0005178">
    <property type="term" value="F:integrin binding"/>
    <property type="evidence" value="ECO:0007669"/>
    <property type="project" value="TreeGrafter"/>
</dbReference>
<dbReference type="GO" id="GO:0009897">
    <property type="term" value="C:external side of plasma membrane"/>
    <property type="evidence" value="ECO:0007669"/>
    <property type="project" value="TreeGrafter"/>
</dbReference>
<evidence type="ECO:0000256" key="5">
    <source>
        <dbReference type="ARBA" id="ARBA00022729"/>
    </source>
</evidence>
<feature type="domain" description="Integrin alpha third immunoglobulin-like" evidence="19">
    <location>
        <begin position="758"/>
        <end position="854"/>
    </location>
</feature>
<feature type="transmembrane region" description="Helical" evidence="16">
    <location>
        <begin position="855"/>
        <end position="879"/>
    </location>
</feature>
<keyword evidence="5 16" id="KW-0732">Signal</keyword>
<evidence type="ECO:0000256" key="16">
    <source>
        <dbReference type="RuleBase" id="RU003762"/>
    </source>
</evidence>
<dbReference type="GO" id="GO:0033627">
    <property type="term" value="P:cell adhesion mediated by integrin"/>
    <property type="evidence" value="ECO:0007669"/>
    <property type="project" value="TreeGrafter"/>
</dbReference>
<comment type="subcellular location">
    <subcellularLocation>
        <location evidence="1 16">Membrane</location>
        <topology evidence="1 16">Single-pass type I membrane protein</topology>
    </subcellularLocation>
</comment>
<evidence type="ECO:0000256" key="3">
    <source>
        <dbReference type="ARBA" id="ARBA00022692"/>
    </source>
</evidence>
<evidence type="ECO:0000256" key="15">
    <source>
        <dbReference type="PROSITE-ProRule" id="PRU00803"/>
    </source>
</evidence>
<sequence length="927" mass="103693">MLPLSRRRGAGRARRRHRPYPLFLLSALLWAPALVAFNLDEEKPTVYSGPPGSYFGYSVDFYIPDPSTVSVLVGAPKANTTQPDIVEGGAVYYCAWPASQCRQIPFDNTNNRKIKVNGTREPIEFKTNQWFGATVKAHKEKVVACAPLYHWRTLKDSPEKDPVGTCYVAIQNFSAYAEYSPCRNSNADPEGQGFCQAGFSLDFYKNGDLIVGGPGSFYWQGQVITASVADIIANYSFKDILRKLAREKQTGVAPPSYDDNYMGKLSSMSHLHVCLKLSIFFCYQVSIINSSDLTFIQNFTGEQVILDDILVGAPLFMEREFESKPKEVGQVYLYLQESAFVFRDAQILTGTEVFGRFGSAITHLGDLNQDGYNDIAIGAPFAGEDRRGKVLIYNGYSNGLNTNPSQVLKGAWASQSMPSGFGFTLRGDSDVDKNDYPDLIVGAFGAGKAVVYRARPVVTVNAQLILNPMIVNPDNKTCQLPGFQLLVACFTVRVCADFEGQSISDGIVLKGELQLDSLKQKGAVKRTLFFDYHQSHHYFSIVIERQKQLHCQDFLVYLRDETEFRDKLSPININLNYSLNESTVEDSLTMKPILNYYQKSSVTEQAYILVDCGEDNLCIPDLQLSAMPDKDQLIIGEENCVMLIINPRNDGEGAYEAELHIKIPPEADYTGVERNNKALRVLSCDYKMENETRMVVCDLGNPMVAGTNFSTGIRFSVQHFENADFSINFELQIKSSNKINPTSNLVNLHINISAVAQVQIRGVSHPPTIILPLHNWEPKEEPTKEEELGPLVEHIYELHNIGPSAINNTVLHVGWPASSREEFLLYILHIQTHGPLHCQTSSPINTMQIKVSQPLLFPTLSAFYLIFFCLHFMMGWSFLGILQEYSHPTSCSSRVSCEIRLGCSGLYPVWSLKHPRTKPLWANYAAP</sequence>
<dbReference type="InterPro" id="IPR048286">
    <property type="entry name" value="Integrin_alpha_Ig-like_3"/>
</dbReference>
<evidence type="ECO:0000313" key="20">
    <source>
        <dbReference type="Ensembl" id="ENSANIP00000013471.1"/>
    </source>
</evidence>
<dbReference type="InterPro" id="IPR032695">
    <property type="entry name" value="Integrin_dom_sf"/>
</dbReference>
<keyword evidence="3 16" id="KW-0812">Transmembrane</keyword>
<dbReference type="GO" id="GO:0098609">
    <property type="term" value="P:cell-cell adhesion"/>
    <property type="evidence" value="ECO:0007669"/>
    <property type="project" value="TreeGrafter"/>
</dbReference>
<dbReference type="FunFam" id="2.130.10.130:FF:000003">
    <property type="entry name" value="Integrin alpha V"/>
    <property type="match status" value="1"/>
</dbReference>
<dbReference type="Pfam" id="PF01839">
    <property type="entry name" value="FG-GAP"/>
    <property type="match status" value="1"/>
</dbReference>
<dbReference type="AlphaFoldDB" id="A0A8B9MSM1"/>
<accession>A0A8B9MSM1</accession>
<dbReference type="GO" id="GO:0008305">
    <property type="term" value="C:integrin complex"/>
    <property type="evidence" value="ECO:0007669"/>
    <property type="project" value="InterPro"/>
</dbReference>
<evidence type="ECO:0000256" key="8">
    <source>
        <dbReference type="ARBA" id="ARBA00022889"/>
    </source>
</evidence>
<dbReference type="GO" id="GO:0007160">
    <property type="term" value="P:cell-matrix adhesion"/>
    <property type="evidence" value="ECO:0007669"/>
    <property type="project" value="TreeGrafter"/>
</dbReference>
<dbReference type="Pfam" id="PF20805">
    <property type="entry name" value="Integrin_A_Ig_2"/>
    <property type="match status" value="1"/>
</dbReference>
<organism evidence="20 21">
    <name type="scientific">Accipiter nisus</name>
    <name type="common">Eurasian sparrowhawk</name>
    <dbReference type="NCBI Taxonomy" id="211598"/>
    <lineage>
        <taxon>Eukaryota</taxon>
        <taxon>Metazoa</taxon>
        <taxon>Chordata</taxon>
        <taxon>Craniata</taxon>
        <taxon>Vertebrata</taxon>
        <taxon>Euteleostomi</taxon>
        <taxon>Archelosauria</taxon>
        <taxon>Archosauria</taxon>
        <taxon>Dinosauria</taxon>
        <taxon>Saurischia</taxon>
        <taxon>Theropoda</taxon>
        <taxon>Coelurosauria</taxon>
        <taxon>Aves</taxon>
        <taxon>Neognathae</taxon>
        <taxon>Neoaves</taxon>
        <taxon>Telluraves</taxon>
        <taxon>Accipitrimorphae</taxon>
        <taxon>Accipitriformes</taxon>
        <taxon>Accipitridae</taxon>
        <taxon>Accipitrinae</taxon>
        <taxon>Accipiter</taxon>
    </lineage>
</organism>
<dbReference type="InterPro" id="IPR013649">
    <property type="entry name" value="Integrin_alpha_Ig-like_1"/>
</dbReference>
<feature type="domain" description="Integrin alpha first immunoglubulin-like" evidence="17">
    <location>
        <begin position="454"/>
        <end position="610"/>
    </location>
</feature>
<evidence type="ECO:0000313" key="21">
    <source>
        <dbReference type="Proteomes" id="UP000694541"/>
    </source>
</evidence>
<dbReference type="GO" id="GO:0046872">
    <property type="term" value="F:metal ion binding"/>
    <property type="evidence" value="ECO:0007669"/>
    <property type="project" value="UniProtKB-KW"/>
</dbReference>
<protein>
    <submittedName>
        <fullName evidence="20">Integrin subunit alpha 8</fullName>
    </submittedName>
</protein>
<dbReference type="Pfam" id="PF08441">
    <property type="entry name" value="Integrin_A_Ig_1"/>
    <property type="match status" value="1"/>
</dbReference>
<feature type="repeat" description="FG-GAP" evidence="15">
    <location>
        <begin position="117"/>
        <end position="178"/>
    </location>
</feature>